<organism evidence="1 2">
    <name type="scientific">Catharanthus roseus</name>
    <name type="common">Madagascar periwinkle</name>
    <name type="synonym">Vinca rosea</name>
    <dbReference type="NCBI Taxonomy" id="4058"/>
    <lineage>
        <taxon>Eukaryota</taxon>
        <taxon>Viridiplantae</taxon>
        <taxon>Streptophyta</taxon>
        <taxon>Embryophyta</taxon>
        <taxon>Tracheophyta</taxon>
        <taxon>Spermatophyta</taxon>
        <taxon>Magnoliopsida</taxon>
        <taxon>eudicotyledons</taxon>
        <taxon>Gunneridae</taxon>
        <taxon>Pentapetalae</taxon>
        <taxon>asterids</taxon>
        <taxon>lamiids</taxon>
        <taxon>Gentianales</taxon>
        <taxon>Apocynaceae</taxon>
        <taxon>Rauvolfioideae</taxon>
        <taxon>Vinceae</taxon>
        <taxon>Catharanthinae</taxon>
        <taxon>Catharanthus</taxon>
    </lineage>
</organism>
<comment type="caution">
    <text evidence="1">The sequence shown here is derived from an EMBL/GenBank/DDBJ whole genome shotgun (WGS) entry which is preliminary data.</text>
</comment>
<protein>
    <submittedName>
        <fullName evidence="1">Uncharacterized protein</fullName>
    </submittedName>
</protein>
<dbReference type="Proteomes" id="UP001060085">
    <property type="component" value="Linkage Group LG03"/>
</dbReference>
<sequence>MRESSSCSTEDSKTTPTIQIHHQQQDIEEDDDNDQIKTTEEEDEENNKINNHGSSSSNSTLEENSKKSTASGSVRQYIRSKTPRLRWTPELHLCFVHAVERLGGQDRATPKLVLQLMNVKGLSIAHVKSHLQMYRSKKIDDPNQVISEQQRLMGDHDQGVDQNIYNLNKLPMLQGFHHHFSTSSPSSLRYGNPLWRSRDSSFQNPYLGANSSNFMRHINGFPGGSAADKIFGTNNIGHNIFGSDNFHVTRHHESTWKKMKNIDQNEKELLLPHHHHLHHLRSNPRFWPVTHHHHHQIGTTTTTSTKSQPLINIQEGTSRIILKRKLARGEDHDHDHNNIDLDLNLSLPIVTTTRQKDDDEVKKLKIYNVKKIDDDDDSLSLSLFSSSVVNSRRRVAEEIDEEEGNTRLKNTRMGGNNNSTTLDLTL</sequence>
<proteinExistence type="predicted"/>
<gene>
    <name evidence="1" type="ORF">M9H77_10818</name>
</gene>
<keyword evidence="2" id="KW-1185">Reference proteome</keyword>
<name>A0ACC0BCS9_CATRO</name>
<evidence type="ECO:0000313" key="2">
    <source>
        <dbReference type="Proteomes" id="UP001060085"/>
    </source>
</evidence>
<reference evidence="2" key="1">
    <citation type="journal article" date="2023" name="Nat. Plants">
        <title>Single-cell RNA sequencing provides a high-resolution roadmap for understanding the multicellular compartmentation of specialized metabolism.</title>
        <authorList>
            <person name="Sun S."/>
            <person name="Shen X."/>
            <person name="Li Y."/>
            <person name="Li Y."/>
            <person name="Wang S."/>
            <person name="Li R."/>
            <person name="Zhang H."/>
            <person name="Shen G."/>
            <person name="Guo B."/>
            <person name="Wei J."/>
            <person name="Xu J."/>
            <person name="St-Pierre B."/>
            <person name="Chen S."/>
            <person name="Sun C."/>
        </authorList>
    </citation>
    <scope>NUCLEOTIDE SEQUENCE [LARGE SCALE GENOMIC DNA]</scope>
</reference>
<dbReference type="EMBL" id="CM044703">
    <property type="protein sequence ID" value="KAI5670454.1"/>
    <property type="molecule type" value="Genomic_DNA"/>
</dbReference>
<evidence type="ECO:0000313" key="1">
    <source>
        <dbReference type="EMBL" id="KAI5670454.1"/>
    </source>
</evidence>
<accession>A0ACC0BCS9</accession>